<dbReference type="Gene3D" id="3.40.50.720">
    <property type="entry name" value="NAD(P)-binding Rossmann-like Domain"/>
    <property type="match status" value="1"/>
</dbReference>
<evidence type="ECO:0000259" key="9">
    <source>
        <dbReference type="SMART" id="SM00859"/>
    </source>
</evidence>
<comment type="subcellular location">
    <subcellularLocation>
        <location evidence="7">Cytoplasm</location>
    </subcellularLocation>
</comment>
<dbReference type="GO" id="GO:0070401">
    <property type="term" value="F:NADP+ binding"/>
    <property type="evidence" value="ECO:0007669"/>
    <property type="project" value="InterPro"/>
</dbReference>
<gene>
    <name evidence="7" type="primary">argC</name>
    <name evidence="10" type="ORF">U14_03656</name>
</gene>
<evidence type="ECO:0000256" key="8">
    <source>
        <dbReference type="PROSITE-ProRule" id="PRU10010"/>
    </source>
</evidence>
<dbReference type="SUPFAM" id="SSF51735">
    <property type="entry name" value="NAD(P)-binding Rossmann-fold domains"/>
    <property type="match status" value="1"/>
</dbReference>
<dbReference type="InterPro" id="IPR000706">
    <property type="entry name" value="AGPR_type-1"/>
</dbReference>
<evidence type="ECO:0000256" key="2">
    <source>
        <dbReference type="ARBA" id="ARBA00022571"/>
    </source>
</evidence>
<dbReference type="EMBL" id="DF820458">
    <property type="protein sequence ID" value="GAK52405.1"/>
    <property type="molecule type" value="Genomic_DNA"/>
</dbReference>
<dbReference type="GO" id="GO:0051287">
    <property type="term" value="F:NAD binding"/>
    <property type="evidence" value="ECO:0007669"/>
    <property type="project" value="InterPro"/>
</dbReference>
<dbReference type="NCBIfam" id="TIGR01850">
    <property type="entry name" value="argC"/>
    <property type="match status" value="1"/>
</dbReference>
<keyword evidence="2 7" id="KW-0055">Arginine biosynthesis</keyword>
<dbReference type="InterPro" id="IPR036291">
    <property type="entry name" value="NAD(P)-bd_dom_sf"/>
</dbReference>
<dbReference type="HOGENOM" id="CLU_006384_0_1_0"/>
<dbReference type="Pfam" id="PF22698">
    <property type="entry name" value="Semialdhyde_dhC_1"/>
    <property type="match status" value="1"/>
</dbReference>
<dbReference type="InterPro" id="IPR000534">
    <property type="entry name" value="Semialdehyde_DH_NAD-bd"/>
</dbReference>
<sequence length="343" mass="37751">MEHVSKKIKVAIIGASGYSGVELVKILLKHPGVELAHVIGASTVGQRLDSIYPIFRKKTDLVMEPFQMDVLKTMDVVFLALPHGEAMKQAPELLDAGIRVIDFSGDFRFKSPELYEKWYDVPHTAPAYLDKAVYGLPELFKNEITNCQFVANPGCYPTSAILALAPVFGLEYVATDAITIASMSGTSGAGKKAKLDLIFSEVNETVKAYRVGNHQHTPEIKTILERVAGKEVNLAFVPHLLPITRGIYTTISLPLKQAVTRETVLKAYQEFYRDAAFVRILEDRAPEIKFVNDTNFCDISVAVDITQQFVIINSTIDNLIKGAAGQAVQNMNLMAGFAETEGL</sequence>
<dbReference type="CDD" id="cd17895">
    <property type="entry name" value="AGPR_1_N"/>
    <property type="match status" value="1"/>
</dbReference>
<proteinExistence type="inferred from homology"/>
<dbReference type="Pfam" id="PF01118">
    <property type="entry name" value="Semialdhyde_dh"/>
    <property type="match status" value="1"/>
</dbReference>
<dbReference type="CDD" id="cd23934">
    <property type="entry name" value="AGPR_1_C"/>
    <property type="match status" value="1"/>
</dbReference>
<dbReference type="PANTHER" id="PTHR32338:SF10">
    <property type="entry name" value="N-ACETYL-GAMMA-GLUTAMYL-PHOSPHATE REDUCTASE, CHLOROPLASTIC-RELATED"/>
    <property type="match status" value="1"/>
</dbReference>
<dbReference type="UniPathway" id="UPA00068">
    <property type="reaction ID" value="UER00108"/>
</dbReference>
<dbReference type="SMART" id="SM00859">
    <property type="entry name" value="Semialdhyde_dh"/>
    <property type="match status" value="1"/>
</dbReference>
<accession>A0A081BPT9</accession>
<comment type="similarity">
    <text evidence="7">Belongs to the NAGSA dehydrogenase family. Type 1 subfamily.</text>
</comment>
<dbReference type="Gene3D" id="3.30.360.10">
    <property type="entry name" value="Dihydrodipicolinate Reductase, domain 2"/>
    <property type="match status" value="1"/>
</dbReference>
<organism evidence="10">
    <name type="scientific">Candidatus Moduliflexus flocculans</name>
    <dbReference type="NCBI Taxonomy" id="1499966"/>
    <lineage>
        <taxon>Bacteria</taxon>
        <taxon>Candidatus Moduliflexota</taxon>
        <taxon>Candidatus Moduliflexia</taxon>
        <taxon>Candidatus Moduliflexales</taxon>
        <taxon>Candidatus Moduliflexaceae</taxon>
    </lineage>
</organism>
<evidence type="ECO:0000256" key="3">
    <source>
        <dbReference type="ARBA" id="ARBA00022605"/>
    </source>
</evidence>
<evidence type="ECO:0000313" key="11">
    <source>
        <dbReference type="Proteomes" id="UP000030700"/>
    </source>
</evidence>
<protein>
    <recommendedName>
        <fullName evidence="7">N-acetyl-gamma-glutamyl-phosphate reductase</fullName>
        <shortName evidence="7">AGPR</shortName>
        <ecNumber evidence="7">1.2.1.38</ecNumber>
    </recommendedName>
    <alternativeName>
        <fullName evidence="7">N-acetyl-glutamate semialdehyde dehydrogenase</fullName>
        <shortName evidence="7">NAGSA dehydrogenase</shortName>
    </alternativeName>
</protein>
<dbReference type="FunFam" id="3.30.360.10:FF:000014">
    <property type="entry name" value="N-acetyl-gamma-glutamyl-phosphate reductase"/>
    <property type="match status" value="1"/>
</dbReference>
<dbReference type="InterPro" id="IPR058924">
    <property type="entry name" value="AGPR_dimerisation_dom"/>
</dbReference>
<keyword evidence="4 7" id="KW-0521">NADP</keyword>
<dbReference type="Proteomes" id="UP000030700">
    <property type="component" value="Unassembled WGS sequence"/>
</dbReference>
<dbReference type="AlphaFoldDB" id="A0A081BPT9"/>
<evidence type="ECO:0000256" key="6">
    <source>
        <dbReference type="ARBA" id="ARBA00050557"/>
    </source>
</evidence>
<dbReference type="PROSITE" id="PS01224">
    <property type="entry name" value="ARGC"/>
    <property type="match status" value="1"/>
</dbReference>
<dbReference type="GO" id="GO:0003942">
    <property type="term" value="F:N-acetyl-gamma-glutamyl-phosphate reductase activity"/>
    <property type="evidence" value="ECO:0007669"/>
    <property type="project" value="UniProtKB-UniRule"/>
</dbReference>
<dbReference type="GO" id="GO:0005737">
    <property type="term" value="C:cytoplasm"/>
    <property type="evidence" value="ECO:0007669"/>
    <property type="project" value="UniProtKB-SubCell"/>
</dbReference>
<comment type="catalytic activity">
    <reaction evidence="6 7">
        <text>N-acetyl-L-glutamate 5-semialdehyde + phosphate + NADP(+) = N-acetyl-L-glutamyl 5-phosphate + NADPH + H(+)</text>
        <dbReference type="Rhea" id="RHEA:21588"/>
        <dbReference type="ChEBI" id="CHEBI:15378"/>
        <dbReference type="ChEBI" id="CHEBI:29123"/>
        <dbReference type="ChEBI" id="CHEBI:43474"/>
        <dbReference type="ChEBI" id="CHEBI:57783"/>
        <dbReference type="ChEBI" id="CHEBI:57936"/>
        <dbReference type="ChEBI" id="CHEBI:58349"/>
        <dbReference type="EC" id="1.2.1.38"/>
    </reaction>
</comment>
<reference evidence="10" key="1">
    <citation type="journal article" date="2015" name="PeerJ">
        <title>First genomic representation of candidate bacterial phylum KSB3 points to enhanced environmental sensing as a trigger of wastewater bulking.</title>
        <authorList>
            <person name="Sekiguchi Y."/>
            <person name="Ohashi A."/>
            <person name="Parks D.H."/>
            <person name="Yamauchi T."/>
            <person name="Tyson G.W."/>
            <person name="Hugenholtz P."/>
        </authorList>
    </citation>
    <scope>NUCLEOTIDE SEQUENCE [LARGE SCALE GENOMIC DNA]</scope>
</reference>
<evidence type="ECO:0000256" key="7">
    <source>
        <dbReference type="HAMAP-Rule" id="MF_00150"/>
    </source>
</evidence>
<keyword evidence="5 7" id="KW-0560">Oxidoreductase</keyword>
<comment type="function">
    <text evidence="7">Catalyzes the NADPH-dependent reduction of N-acetyl-5-glutamyl phosphate to yield N-acetyl-L-glutamate 5-semialdehyde.</text>
</comment>
<evidence type="ECO:0000256" key="5">
    <source>
        <dbReference type="ARBA" id="ARBA00023002"/>
    </source>
</evidence>
<feature type="active site" evidence="7 8">
    <location>
        <position position="155"/>
    </location>
</feature>
<evidence type="ECO:0000256" key="4">
    <source>
        <dbReference type="ARBA" id="ARBA00022857"/>
    </source>
</evidence>
<name>A0A081BPT9_9BACT</name>
<dbReference type="InterPro" id="IPR050085">
    <property type="entry name" value="AGPR"/>
</dbReference>
<dbReference type="STRING" id="1499966.U14_03656"/>
<dbReference type="HAMAP" id="MF_00150">
    <property type="entry name" value="ArgC_type1"/>
    <property type="match status" value="1"/>
</dbReference>
<dbReference type="InterPro" id="IPR023013">
    <property type="entry name" value="AGPR_AS"/>
</dbReference>
<comment type="pathway">
    <text evidence="1 7">Amino-acid biosynthesis; L-arginine biosynthesis; N(2)-acetyl-L-ornithine from L-glutamate: step 3/4.</text>
</comment>
<keyword evidence="7" id="KW-0963">Cytoplasm</keyword>
<dbReference type="PANTHER" id="PTHR32338">
    <property type="entry name" value="N-ACETYL-GAMMA-GLUTAMYL-PHOSPHATE REDUCTASE, CHLOROPLASTIC-RELATED-RELATED"/>
    <property type="match status" value="1"/>
</dbReference>
<keyword evidence="11" id="KW-1185">Reference proteome</keyword>
<keyword evidence="3 7" id="KW-0028">Amino-acid biosynthesis</keyword>
<dbReference type="SUPFAM" id="SSF55347">
    <property type="entry name" value="Glyceraldehyde-3-phosphate dehydrogenase-like, C-terminal domain"/>
    <property type="match status" value="1"/>
</dbReference>
<evidence type="ECO:0000313" key="10">
    <source>
        <dbReference type="EMBL" id="GAK52405.1"/>
    </source>
</evidence>
<dbReference type="GO" id="GO:0006526">
    <property type="term" value="P:L-arginine biosynthetic process"/>
    <property type="evidence" value="ECO:0007669"/>
    <property type="project" value="UniProtKB-UniRule"/>
</dbReference>
<evidence type="ECO:0000256" key="1">
    <source>
        <dbReference type="ARBA" id="ARBA00004862"/>
    </source>
</evidence>
<feature type="domain" description="Semialdehyde dehydrogenase NAD-binding" evidence="9">
    <location>
        <begin position="9"/>
        <end position="147"/>
    </location>
</feature>
<dbReference type="EC" id="1.2.1.38" evidence="7"/>